<dbReference type="InterPro" id="IPR003148">
    <property type="entry name" value="RCK_N"/>
</dbReference>
<dbReference type="Pfam" id="PF02254">
    <property type="entry name" value="TrkA_N"/>
    <property type="match status" value="1"/>
</dbReference>
<evidence type="ECO:0000256" key="1">
    <source>
        <dbReference type="ARBA" id="ARBA00004141"/>
    </source>
</evidence>
<feature type="transmembrane region" description="Helical" evidence="7">
    <location>
        <begin position="277"/>
        <end position="300"/>
    </location>
</feature>
<evidence type="ECO:0000256" key="4">
    <source>
        <dbReference type="ARBA" id="ARBA00022692"/>
    </source>
</evidence>
<protein>
    <submittedName>
        <fullName evidence="9">Potassium transporter Kef</fullName>
    </submittedName>
</protein>
<comment type="similarity">
    <text evidence="2">Belongs to the monovalent cation:proton antiporter 2 (CPA2) transporter (TC 2.A.37) family.</text>
</comment>
<dbReference type="RefSeq" id="WP_229596845.1">
    <property type="nucleotide sequence ID" value="NZ_AP024485.1"/>
</dbReference>
<evidence type="ECO:0000313" key="9">
    <source>
        <dbReference type="EMBL" id="BCS88543.1"/>
    </source>
</evidence>
<dbReference type="PANTHER" id="PTHR42751">
    <property type="entry name" value="SODIUM/HYDROGEN EXCHANGER FAMILY/TRKA DOMAIN PROTEIN"/>
    <property type="match status" value="1"/>
</dbReference>
<feature type="transmembrane region" description="Helical" evidence="7">
    <location>
        <begin position="113"/>
        <end position="133"/>
    </location>
</feature>
<keyword evidence="6 7" id="KW-0472">Membrane</keyword>
<dbReference type="PROSITE" id="PS51201">
    <property type="entry name" value="RCK_N"/>
    <property type="match status" value="1"/>
</dbReference>
<feature type="transmembrane region" description="Helical" evidence="7">
    <location>
        <begin position="312"/>
        <end position="330"/>
    </location>
</feature>
<feature type="transmembrane region" description="Helical" evidence="7">
    <location>
        <begin position="145"/>
        <end position="164"/>
    </location>
</feature>
<dbReference type="InterPro" id="IPR036291">
    <property type="entry name" value="NAD(P)-bd_dom_sf"/>
</dbReference>
<keyword evidence="10" id="KW-1185">Reference proteome</keyword>
<keyword evidence="4 7" id="KW-0812">Transmembrane</keyword>
<dbReference type="InterPro" id="IPR006153">
    <property type="entry name" value="Cation/H_exchanger_TM"/>
</dbReference>
<feature type="transmembrane region" description="Helical" evidence="7">
    <location>
        <begin position="50"/>
        <end position="68"/>
    </location>
</feature>
<feature type="domain" description="RCK N-terminal" evidence="8">
    <location>
        <begin position="388"/>
        <end position="507"/>
    </location>
</feature>
<evidence type="ECO:0000256" key="6">
    <source>
        <dbReference type="ARBA" id="ARBA00023136"/>
    </source>
</evidence>
<dbReference type="SUPFAM" id="SSF51735">
    <property type="entry name" value="NAD(P)-binding Rossmann-fold domains"/>
    <property type="match status" value="1"/>
</dbReference>
<keyword evidence="5 7" id="KW-1133">Transmembrane helix</keyword>
<dbReference type="Gene3D" id="1.20.1530.20">
    <property type="match status" value="1"/>
</dbReference>
<proteinExistence type="inferred from homology"/>
<keyword evidence="3" id="KW-0813">Transport</keyword>
<evidence type="ECO:0000256" key="2">
    <source>
        <dbReference type="ARBA" id="ARBA00005551"/>
    </source>
</evidence>
<evidence type="ECO:0000259" key="8">
    <source>
        <dbReference type="PROSITE" id="PS51201"/>
    </source>
</evidence>
<reference evidence="9" key="1">
    <citation type="journal article" date="2022" name="Arch. Microbiol.">
        <title>Pseudodesulfovibrio sediminis sp. nov., a mesophilic and neutrophilic sulfate-reducing bacterium isolated from sediment of a brackish lake.</title>
        <authorList>
            <person name="Takahashi A."/>
            <person name="Kojima H."/>
            <person name="Watanabe M."/>
            <person name="Fukui M."/>
        </authorList>
    </citation>
    <scope>NUCLEOTIDE SEQUENCE</scope>
    <source>
        <strain evidence="9">SF6</strain>
    </source>
</reference>
<gene>
    <name evidence="9" type="ORF">PSDVSF_17850</name>
</gene>
<evidence type="ECO:0000256" key="7">
    <source>
        <dbReference type="SAM" id="Phobius"/>
    </source>
</evidence>
<feature type="transmembrane region" description="Helical" evidence="7">
    <location>
        <begin position="200"/>
        <end position="220"/>
    </location>
</feature>
<evidence type="ECO:0000256" key="5">
    <source>
        <dbReference type="ARBA" id="ARBA00022989"/>
    </source>
</evidence>
<feature type="transmembrane region" description="Helical" evidence="7">
    <location>
        <begin position="336"/>
        <end position="354"/>
    </location>
</feature>
<sequence>MFIDPLAIFLIFCCGYLISRVGLPPMIGYLVAGFALSTQGYVSGPAIREIADIGVTILLFTIGLKLRVRSLFKPEVWAGASLHMLTTVLLFTGGLMGLAGAGLSIFAHLDLTTAALIAFALSFSSTVFAVKILDESGRAASLSGRTAIGVLIVQDIFAVLFLAFSTGKVPTLWAVAVLAALPVARWLFMRILNRIGHGELQVLFGFFLAFVAGAWAFDIVGMKADLGALIMGMLLAPHARANDLAKSLYSIKDFLLVGFFLEIGLAGLPSMETLGVALLLVLAIPVKTFLFFLVFTRFRLKARTSFTTAHLLGNYSEFGLIVGGLAVTNGWLSQQWLLAIAIALSVSFVIASPLNKSIDTIILWAKNALKRFETRERHPDEEPYEAGEWQIIVIGMGRVGTGAYDYFNERFGAVTLGLDFDAEMVDRHLENGRQVLLCDVTDPDFWHKLPTKGHMVKLVVLTMPNLESQLFVVEQIKKRGYPGDIAAMAKYDDEVEILKEAGVDTSFNVFAEAGIGLGSHICREREGLDILSLKAEEES</sequence>
<feature type="transmembrane region" description="Helical" evidence="7">
    <location>
        <begin position="170"/>
        <end position="188"/>
    </location>
</feature>
<dbReference type="PANTHER" id="PTHR42751:SF1">
    <property type="entry name" value="CATION_PROTON ANTIPORTER YBAL-RELATED"/>
    <property type="match status" value="1"/>
</dbReference>
<evidence type="ECO:0000256" key="3">
    <source>
        <dbReference type="ARBA" id="ARBA00022448"/>
    </source>
</evidence>
<dbReference type="EMBL" id="AP024485">
    <property type="protein sequence ID" value="BCS88543.1"/>
    <property type="molecule type" value="Genomic_DNA"/>
</dbReference>
<accession>A0ABM7P6N3</accession>
<evidence type="ECO:0000313" key="10">
    <source>
        <dbReference type="Proteomes" id="UP001053296"/>
    </source>
</evidence>
<organism evidence="9 10">
    <name type="scientific">Pseudodesulfovibrio sediminis</name>
    <dbReference type="NCBI Taxonomy" id="2810563"/>
    <lineage>
        <taxon>Bacteria</taxon>
        <taxon>Pseudomonadati</taxon>
        <taxon>Thermodesulfobacteriota</taxon>
        <taxon>Desulfovibrionia</taxon>
        <taxon>Desulfovibrionales</taxon>
        <taxon>Desulfovibrionaceae</taxon>
    </lineage>
</organism>
<dbReference type="Pfam" id="PF00999">
    <property type="entry name" value="Na_H_Exchanger"/>
    <property type="match status" value="1"/>
</dbReference>
<name>A0ABM7P6N3_9BACT</name>
<dbReference type="Gene3D" id="3.40.50.720">
    <property type="entry name" value="NAD(P)-binding Rossmann-like Domain"/>
    <property type="match status" value="1"/>
</dbReference>
<dbReference type="InterPro" id="IPR038770">
    <property type="entry name" value="Na+/solute_symporter_sf"/>
</dbReference>
<feature type="transmembrane region" description="Helical" evidence="7">
    <location>
        <begin position="7"/>
        <end position="30"/>
    </location>
</feature>
<dbReference type="Proteomes" id="UP001053296">
    <property type="component" value="Chromosome"/>
</dbReference>
<comment type="subcellular location">
    <subcellularLocation>
        <location evidence="1">Membrane</location>
        <topology evidence="1">Multi-pass membrane protein</topology>
    </subcellularLocation>
</comment>
<feature type="transmembrane region" description="Helical" evidence="7">
    <location>
        <begin position="80"/>
        <end position="107"/>
    </location>
</feature>